<protein>
    <recommendedName>
        <fullName evidence="4">Collagen-like protein</fullName>
    </recommendedName>
</protein>
<feature type="non-terminal residue" evidence="2">
    <location>
        <position position="1"/>
    </location>
</feature>
<keyword evidence="3" id="KW-1185">Reference proteome</keyword>
<organism evidence="2 3">
    <name type="scientific">Streptosporangium algeriense</name>
    <dbReference type="NCBI Taxonomy" id="1682748"/>
    <lineage>
        <taxon>Bacteria</taxon>
        <taxon>Bacillati</taxon>
        <taxon>Actinomycetota</taxon>
        <taxon>Actinomycetes</taxon>
        <taxon>Streptosporangiales</taxon>
        <taxon>Streptosporangiaceae</taxon>
        <taxon>Streptosporangium</taxon>
    </lineage>
</organism>
<dbReference type="EMBL" id="JBHTHX010001412">
    <property type="protein sequence ID" value="MFD0888615.1"/>
    <property type="molecule type" value="Genomic_DNA"/>
</dbReference>
<comment type="caution">
    <text evidence="2">The sequence shown here is derived from an EMBL/GenBank/DDBJ whole genome shotgun (WGS) entry which is preliminary data.</text>
</comment>
<dbReference type="Proteomes" id="UP001597024">
    <property type="component" value="Unassembled WGS sequence"/>
</dbReference>
<evidence type="ECO:0008006" key="4">
    <source>
        <dbReference type="Google" id="ProtNLM"/>
    </source>
</evidence>
<reference evidence="3" key="1">
    <citation type="journal article" date="2019" name="Int. J. Syst. Evol. Microbiol.">
        <title>The Global Catalogue of Microorganisms (GCM) 10K type strain sequencing project: providing services to taxonomists for standard genome sequencing and annotation.</title>
        <authorList>
            <consortium name="The Broad Institute Genomics Platform"/>
            <consortium name="The Broad Institute Genome Sequencing Center for Infectious Disease"/>
            <person name="Wu L."/>
            <person name="Ma J."/>
        </authorList>
    </citation>
    <scope>NUCLEOTIDE SEQUENCE [LARGE SCALE GENOMIC DNA]</scope>
    <source>
        <strain evidence="3">CCUG 62974</strain>
    </source>
</reference>
<evidence type="ECO:0000313" key="2">
    <source>
        <dbReference type="EMBL" id="MFD0888615.1"/>
    </source>
</evidence>
<evidence type="ECO:0000256" key="1">
    <source>
        <dbReference type="SAM" id="MobiDB-lite"/>
    </source>
</evidence>
<accession>A0ABW3DXU0</accession>
<feature type="compositionally biased region" description="Low complexity" evidence="1">
    <location>
        <begin position="1"/>
        <end position="10"/>
    </location>
</feature>
<sequence>QGPEGATGPQGPEGPQGPAGQDGGLPPVYAYRVGPVWTTCTLLDGYAIAAYDCRVTKAPGRTSKSAPSPSSSPSAS</sequence>
<dbReference type="Gene3D" id="1.20.5.320">
    <property type="entry name" value="6-Phosphogluconate Dehydrogenase, domain 3"/>
    <property type="match status" value="1"/>
</dbReference>
<proteinExistence type="predicted"/>
<feature type="compositionally biased region" description="Low complexity" evidence="1">
    <location>
        <begin position="16"/>
        <end position="27"/>
    </location>
</feature>
<name>A0ABW3DXU0_9ACTN</name>
<evidence type="ECO:0000313" key="3">
    <source>
        <dbReference type="Proteomes" id="UP001597024"/>
    </source>
</evidence>
<gene>
    <name evidence="2" type="ORF">ACFQ08_29110</name>
</gene>
<feature type="region of interest" description="Disordered" evidence="1">
    <location>
        <begin position="1"/>
        <end position="28"/>
    </location>
</feature>